<keyword evidence="3" id="KW-1185">Reference proteome</keyword>
<protein>
    <submittedName>
        <fullName evidence="4">Secreted protein</fullName>
    </submittedName>
</protein>
<evidence type="ECO:0000313" key="3">
    <source>
        <dbReference type="Proteomes" id="UP000270296"/>
    </source>
</evidence>
<dbReference type="Gene3D" id="3.40.50.2300">
    <property type="match status" value="1"/>
</dbReference>
<reference evidence="4" key="1">
    <citation type="submission" date="2016-06" db="UniProtKB">
        <authorList>
            <consortium name="WormBaseParasite"/>
        </authorList>
    </citation>
    <scope>IDENTIFICATION</scope>
</reference>
<evidence type="ECO:0000256" key="1">
    <source>
        <dbReference type="SAM" id="SignalP"/>
    </source>
</evidence>
<keyword evidence="1" id="KW-0732">Signal</keyword>
<sequence>MHWRVAGVAAALVTFCRCMSAAAAAAAGNDFDDSTTMAPALKVSVVIDSYYLSNGMAPTVTAKAERAFASVLESLSSQLNNAQLTVILDISQISSKSSYDADKLVNPLRITSQELCACIINGSVTIVYVHPPFFNKHLSSTISYSLGFYRVPIISISSRDIEFSDKVNLRFRFVLSRVYPFG</sequence>
<dbReference type="Proteomes" id="UP000270296">
    <property type="component" value="Unassembled WGS sequence"/>
</dbReference>
<feature type="signal peptide" evidence="1">
    <location>
        <begin position="1"/>
        <end position="18"/>
    </location>
</feature>
<dbReference type="OrthoDB" id="5984008at2759"/>
<evidence type="ECO:0000313" key="2">
    <source>
        <dbReference type="EMBL" id="VDP12038.1"/>
    </source>
</evidence>
<evidence type="ECO:0000313" key="4">
    <source>
        <dbReference type="WBParaSite" id="SBAD_0000740901-mRNA-1"/>
    </source>
</evidence>
<dbReference type="AlphaFoldDB" id="A0A183IU45"/>
<feature type="chain" id="PRO_5043140206" evidence="1">
    <location>
        <begin position="19"/>
        <end position="182"/>
    </location>
</feature>
<proteinExistence type="predicted"/>
<dbReference type="EMBL" id="UZAM01010358">
    <property type="protein sequence ID" value="VDP12038.1"/>
    <property type="molecule type" value="Genomic_DNA"/>
</dbReference>
<dbReference type="WBParaSite" id="SBAD_0000740901-mRNA-1">
    <property type="protein sequence ID" value="SBAD_0000740901-mRNA-1"/>
    <property type="gene ID" value="SBAD_0000740901"/>
</dbReference>
<reference evidence="2 3" key="2">
    <citation type="submission" date="2018-11" db="EMBL/GenBank/DDBJ databases">
        <authorList>
            <consortium name="Pathogen Informatics"/>
        </authorList>
    </citation>
    <scope>NUCLEOTIDE SEQUENCE [LARGE SCALE GENOMIC DNA]</scope>
</reference>
<gene>
    <name evidence="2" type="ORF">SBAD_LOCUS7142</name>
</gene>
<accession>A0A183IU45</accession>
<name>A0A183IU45_9BILA</name>
<organism evidence="4">
    <name type="scientific">Soboliphyme baturini</name>
    <dbReference type="NCBI Taxonomy" id="241478"/>
    <lineage>
        <taxon>Eukaryota</taxon>
        <taxon>Metazoa</taxon>
        <taxon>Ecdysozoa</taxon>
        <taxon>Nematoda</taxon>
        <taxon>Enoplea</taxon>
        <taxon>Dorylaimia</taxon>
        <taxon>Dioctophymatida</taxon>
        <taxon>Dioctophymatoidea</taxon>
        <taxon>Soboliphymatidae</taxon>
        <taxon>Soboliphyme</taxon>
    </lineage>
</organism>